<evidence type="ECO:0000256" key="3">
    <source>
        <dbReference type="ARBA" id="ARBA00023136"/>
    </source>
</evidence>
<dbReference type="InterPro" id="IPR052714">
    <property type="entry name" value="MFS_Exporter"/>
</dbReference>
<accession>A0A9X2AXM8</accession>
<dbReference type="PROSITE" id="PS50850">
    <property type="entry name" value="MFS"/>
    <property type="match status" value="1"/>
</dbReference>
<feature type="transmembrane region" description="Helical" evidence="4">
    <location>
        <begin position="303"/>
        <end position="320"/>
    </location>
</feature>
<dbReference type="GO" id="GO:0022857">
    <property type="term" value="F:transmembrane transporter activity"/>
    <property type="evidence" value="ECO:0007669"/>
    <property type="project" value="InterPro"/>
</dbReference>
<feature type="transmembrane region" description="Helical" evidence="4">
    <location>
        <begin position="162"/>
        <end position="179"/>
    </location>
</feature>
<comment type="caution">
    <text evidence="6">The sequence shown here is derived from an EMBL/GenBank/DDBJ whole genome shotgun (WGS) entry which is preliminary data.</text>
</comment>
<dbReference type="Pfam" id="PF07690">
    <property type="entry name" value="MFS_1"/>
    <property type="match status" value="1"/>
</dbReference>
<keyword evidence="3 4" id="KW-0472">Membrane</keyword>
<feature type="transmembrane region" description="Helical" evidence="4">
    <location>
        <begin position="341"/>
        <end position="362"/>
    </location>
</feature>
<reference evidence="6" key="1">
    <citation type="submission" date="2021-11" db="EMBL/GenBank/DDBJ databases">
        <title>Vibrio ZSDE26 sp. nov. and Vibrio ZSDZ34 sp. nov., isolated from coastal seawater in Qingdao.</title>
        <authorList>
            <person name="Zhang P."/>
        </authorList>
    </citation>
    <scope>NUCLEOTIDE SEQUENCE</scope>
    <source>
        <strain evidence="6">ZSDZ34</strain>
    </source>
</reference>
<keyword evidence="7" id="KW-1185">Reference proteome</keyword>
<evidence type="ECO:0000256" key="4">
    <source>
        <dbReference type="SAM" id="Phobius"/>
    </source>
</evidence>
<dbReference type="InterPro" id="IPR011701">
    <property type="entry name" value="MFS"/>
</dbReference>
<evidence type="ECO:0000313" key="6">
    <source>
        <dbReference type="EMBL" id="MCJ2375808.1"/>
    </source>
</evidence>
<keyword evidence="2 4" id="KW-1133">Transmembrane helix</keyword>
<feature type="transmembrane region" description="Helical" evidence="4">
    <location>
        <begin position="245"/>
        <end position="264"/>
    </location>
</feature>
<dbReference type="AlphaFoldDB" id="A0A9X2AXM8"/>
<dbReference type="EMBL" id="JAJNNZ010000002">
    <property type="protein sequence ID" value="MCJ2375808.1"/>
    <property type="molecule type" value="Genomic_DNA"/>
</dbReference>
<feature type="transmembrane region" description="Helical" evidence="4">
    <location>
        <begin position="368"/>
        <end position="391"/>
    </location>
</feature>
<feature type="transmembrane region" description="Helical" evidence="4">
    <location>
        <begin position="94"/>
        <end position="112"/>
    </location>
</feature>
<dbReference type="Proteomes" id="UP001139488">
    <property type="component" value="Unassembled WGS sequence"/>
</dbReference>
<proteinExistence type="predicted"/>
<dbReference type="InterPro" id="IPR036259">
    <property type="entry name" value="MFS_trans_sf"/>
</dbReference>
<feature type="transmembrane region" description="Helical" evidence="4">
    <location>
        <begin position="12"/>
        <end position="31"/>
    </location>
</feature>
<evidence type="ECO:0000256" key="1">
    <source>
        <dbReference type="ARBA" id="ARBA00022692"/>
    </source>
</evidence>
<sequence length="396" mass="42481">MKTYKPWYMAQMSIGVVQWVGIALILTPIIIERTGSGALMGSVMSLIGLFGVSAPLIGWLADKYGIHRQMQKAALISHLLSLILLYFAQTQALVYLLVGLTIGIGTVSLLVLNPTFVLNSLPEKQQARGLSRLFQFQFLGIVIAGSVLGLVSLMGWSNEQKLLVLMSMVCISIVAVFIAPPPKVVVDKESSQETNDESSTQTQTKKRGLLAFILFLGTVFVSMFTSSNLMETGPIIIKEVFNVDLGHSAFGLAASAALTMVLLEPAGRLAEKSSPYIIWMVSFACYAITAIGLWLAVGNNIPSFVPVLLIVLLMQAISWFDMVIPAIADELSPSSPALTQGLLMFAMALGFGVGTFIAGQLIDASGFVAVVDYCAASILVTLVLAVTTLLAKRLKK</sequence>
<evidence type="ECO:0000259" key="5">
    <source>
        <dbReference type="PROSITE" id="PS50850"/>
    </source>
</evidence>
<name>A0A9X2AXM8_9VIBR</name>
<dbReference type="InterPro" id="IPR020846">
    <property type="entry name" value="MFS_dom"/>
</dbReference>
<feature type="transmembrane region" description="Helical" evidence="4">
    <location>
        <begin position="276"/>
        <end position="297"/>
    </location>
</feature>
<feature type="transmembrane region" description="Helical" evidence="4">
    <location>
        <begin position="37"/>
        <end position="61"/>
    </location>
</feature>
<keyword evidence="1 4" id="KW-0812">Transmembrane</keyword>
<feature type="transmembrane region" description="Helical" evidence="4">
    <location>
        <begin position="208"/>
        <end position="225"/>
    </location>
</feature>
<evidence type="ECO:0000313" key="7">
    <source>
        <dbReference type="Proteomes" id="UP001139488"/>
    </source>
</evidence>
<dbReference type="Gene3D" id="1.20.1250.20">
    <property type="entry name" value="MFS general substrate transporter like domains"/>
    <property type="match status" value="1"/>
</dbReference>
<dbReference type="PANTHER" id="PTHR23531:SF1">
    <property type="entry name" value="QUINOLENE RESISTANCE PROTEIN NORA"/>
    <property type="match status" value="1"/>
</dbReference>
<feature type="domain" description="Major facilitator superfamily (MFS) profile" evidence="5">
    <location>
        <begin position="1"/>
        <end position="395"/>
    </location>
</feature>
<organism evidence="6 7">
    <name type="scientific">Vibrio gelatinilyticus</name>
    <dbReference type="NCBI Taxonomy" id="2893468"/>
    <lineage>
        <taxon>Bacteria</taxon>
        <taxon>Pseudomonadati</taxon>
        <taxon>Pseudomonadota</taxon>
        <taxon>Gammaproteobacteria</taxon>
        <taxon>Vibrionales</taxon>
        <taxon>Vibrionaceae</taxon>
        <taxon>Vibrio</taxon>
    </lineage>
</organism>
<evidence type="ECO:0000256" key="2">
    <source>
        <dbReference type="ARBA" id="ARBA00022989"/>
    </source>
</evidence>
<feature type="transmembrane region" description="Helical" evidence="4">
    <location>
        <begin position="133"/>
        <end position="156"/>
    </location>
</feature>
<dbReference type="PANTHER" id="PTHR23531">
    <property type="entry name" value="QUINOLENE RESISTANCE PROTEIN NORA"/>
    <property type="match status" value="1"/>
</dbReference>
<gene>
    <name evidence="6" type="ORF">LNL84_03070</name>
</gene>
<dbReference type="SUPFAM" id="SSF103473">
    <property type="entry name" value="MFS general substrate transporter"/>
    <property type="match status" value="1"/>
</dbReference>
<protein>
    <submittedName>
        <fullName evidence="6">MFS transporter</fullName>
    </submittedName>
</protein>
<dbReference type="RefSeq" id="WP_244355199.1">
    <property type="nucleotide sequence ID" value="NZ_JAJNNZ010000002.1"/>
</dbReference>